<dbReference type="EMBL" id="CP140153">
    <property type="protein sequence ID" value="WQH16697.1"/>
    <property type="molecule type" value="Genomic_DNA"/>
</dbReference>
<dbReference type="InterPro" id="IPR050682">
    <property type="entry name" value="ModA/WtpA"/>
</dbReference>
<gene>
    <name evidence="5" type="primary">modA</name>
    <name evidence="5" type="ORF">SR882_02000</name>
</gene>
<dbReference type="PANTHER" id="PTHR30632">
    <property type="entry name" value="MOLYBDATE-BINDING PERIPLASMIC PROTEIN"/>
    <property type="match status" value="1"/>
</dbReference>
<protein>
    <submittedName>
        <fullName evidence="5">Molybdate ABC transporter substrate-binding protein</fullName>
    </submittedName>
</protein>
<evidence type="ECO:0000256" key="3">
    <source>
        <dbReference type="ARBA" id="ARBA00022729"/>
    </source>
</evidence>
<dbReference type="NCBIfam" id="TIGR01256">
    <property type="entry name" value="modA"/>
    <property type="match status" value="1"/>
</dbReference>
<dbReference type="InterPro" id="IPR005950">
    <property type="entry name" value="ModA"/>
</dbReference>
<evidence type="ECO:0000313" key="6">
    <source>
        <dbReference type="Proteomes" id="UP001327459"/>
    </source>
</evidence>
<keyword evidence="6" id="KW-1185">Reference proteome</keyword>
<keyword evidence="2" id="KW-0479">Metal-binding</keyword>
<dbReference type="Proteomes" id="UP001327459">
    <property type="component" value="Chromosome"/>
</dbReference>
<feature type="chain" id="PRO_5046134744" evidence="4">
    <location>
        <begin position="28"/>
        <end position="258"/>
    </location>
</feature>
<dbReference type="SUPFAM" id="SSF53850">
    <property type="entry name" value="Periplasmic binding protein-like II"/>
    <property type="match status" value="1"/>
</dbReference>
<dbReference type="PANTHER" id="PTHR30632:SF14">
    <property type="entry name" value="TUNGSTATE_MOLYBDATE_CHROMATE-BINDING PROTEIN MODA"/>
    <property type="match status" value="1"/>
</dbReference>
<dbReference type="Pfam" id="PF13531">
    <property type="entry name" value="SBP_bac_11"/>
    <property type="match status" value="1"/>
</dbReference>
<feature type="signal peptide" evidence="4">
    <location>
        <begin position="1"/>
        <end position="27"/>
    </location>
</feature>
<comment type="similarity">
    <text evidence="1">Belongs to the bacterial solute-binding protein ModA family.</text>
</comment>
<evidence type="ECO:0000256" key="1">
    <source>
        <dbReference type="ARBA" id="ARBA00009175"/>
    </source>
</evidence>
<proteinExistence type="inferred from homology"/>
<dbReference type="CDD" id="cd13539">
    <property type="entry name" value="PBP2_AvModA"/>
    <property type="match status" value="1"/>
</dbReference>
<evidence type="ECO:0000256" key="2">
    <source>
        <dbReference type="ARBA" id="ARBA00022723"/>
    </source>
</evidence>
<dbReference type="Gene3D" id="3.40.190.10">
    <property type="entry name" value="Periplasmic binding protein-like II"/>
    <property type="match status" value="2"/>
</dbReference>
<sequence length="258" mass="27792">MLKKTLKTSLATAVLGGSLLASMIAQAETITVAIAANFTKAAEEIGAAWEAKTGHDVRFSFGPSGKLLAQIQNGAPFDAYFSADTGRPELLVEAGDARDFFVYAQGQLALFSLDLPVDENAEEILANGDFRYLAAANPKAAPYGLAAQQVLEKRDLYQRYRDEGKIATGESITQTFQFVTTGNAQLGFVALSQLRDPESPVAGKGHTWMPPAEDYDPIQQGAAALTRSEHPDVVDDFLAFVRSEQGAAIIRKFGYDTH</sequence>
<keyword evidence="3 4" id="KW-0732">Signal</keyword>
<organism evidence="5 6">
    <name type="scientific">Guyparkeria halophila</name>
    <dbReference type="NCBI Taxonomy" id="47960"/>
    <lineage>
        <taxon>Bacteria</taxon>
        <taxon>Pseudomonadati</taxon>
        <taxon>Pseudomonadota</taxon>
        <taxon>Gammaproteobacteria</taxon>
        <taxon>Chromatiales</taxon>
        <taxon>Thioalkalibacteraceae</taxon>
        <taxon>Guyparkeria</taxon>
    </lineage>
</organism>
<name>A0ABZ0YZK0_9GAMM</name>
<dbReference type="PIRSF" id="PIRSF004846">
    <property type="entry name" value="ModA"/>
    <property type="match status" value="1"/>
</dbReference>
<dbReference type="RefSeq" id="WP_322521686.1">
    <property type="nucleotide sequence ID" value="NZ_CP140153.1"/>
</dbReference>
<reference evidence="5 6" key="1">
    <citation type="submission" date="2023-11" db="EMBL/GenBank/DDBJ databases">
        <title>MicrobeMod: A computational toolkit for identifying prokaryotic methylation and restriction-modification with nanopore sequencing.</title>
        <authorList>
            <person name="Crits-Christoph A."/>
            <person name="Kang S.C."/>
            <person name="Lee H."/>
            <person name="Ostrov N."/>
        </authorList>
    </citation>
    <scope>NUCLEOTIDE SEQUENCE [LARGE SCALE GENOMIC DNA]</scope>
    <source>
        <strain evidence="5 6">ATCC 49870</strain>
    </source>
</reference>
<evidence type="ECO:0000313" key="5">
    <source>
        <dbReference type="EMBL" id="WQH16697.1"/>
    </source>
</evidence>
<dbReference type="InterPro" id="IPR044084">
    <property type="entry name" value="AvModA-like_subst-bd"/>
</dbReference>
<evidence type="ECO:0000256" key="4">
    <source>
        <dbReference type="SAM" id="SignalP"/>
    </source>
</evidence>
<accession>A0ABZ0YZK0</accession>